<dbReference type="InterPro" id="IPR051150">
    <property type="entry name" value="SWT21/TCAB1_mRNA_Telomere"/>
</dbReference>
<dbReference type="InterPro" id="IPR001680">
    <property type="entry name" value="WD40_rpt"/>
</dbReference>
<keyword evidence="1" id="KW-0853">WD repeat</keyword>
<dbReference type="PANTHER" id="PTHR13211">
    <property type="entry name" value="TELOMERASE CAJAL BODY PROTEIN 1"/>
    <property type="match status" value="1"/>
</dbReference>
<dbReference type="PANTHER" id="PTHR13211:SF0">
    <property type="entry name" value="TELOMERASE CAJAL BODY PROTEIN 1"/>
    <property type="match status" value="1"/>
</dbReference>
<reference evidence="6" key="1">
    <citation type="submission" date="2022-08" db="UniProtKB">
        <authorList>
            <consortium name="EnsemblMetazoa"/>
        </authorList>
    </citation>
    <scope>IDENTIFICATION</scope>
    <source>
        <strain evidence="6">EBRO</strain>
    </source>
</reference>
<evidence type="ECO:0000256" key="5">
    <source>
        <dbReference type="SAM" id="MobiDB-lite"/>
    </source>
</evidence>
<feature type="region of interest" description="Disordered" evidence="5">
    <location>
        <begin position="408"/>
        <end position="432"/>
    </location>
</feature>
<dbReference type="PROSITE" id="PS00678">
    <property type="entry name" value="WD_REPEATS_1"/>
    <property type="match status" value="1"/>
</dbReference>
<name>A0A182JHP2_ANOAO</name>
<evidence type="ECO:0000313" key="6">
    <source>
        <dbReference type="EnsemblMetazoa" id="AATE018292-PA.1"/>
    </source>
</evidence>
<protein>
    <recommendedName>
        <fullName evidence="4">WD repeat-containing protein 79</fullName>
    </recommendedName>
</protein>
<dbReference type="EnsemblMetazoa" id="AATE018292-RA">
    <property type="protein sequence ID" value="AATE018292-PA.1"/>
    <property type="gene ID" value="AATE018292"/>
</dbReference>
<dbReference type="InterPro" id="IPR015943">
    <property type="entry name" value="WD40/YVTN_repeat-like_dom_sf"/>
</dbReference>
<dbReference type="Gene3D" id="2.130.10.10">
    <property type="entry name" value="YVTN repeat-like/Quinoprotein amine dehydrogenase"/>
    <property type="match status" value="1"/>
</dbReference>
<evidence type="ECO:0000256" key="1">
    <source>
        <dbReference type="ARBA" id="ARBA00022574"/>
    </source>
</evidence>
<dbReference type="InterPro" id="IPR019775">
    <property type="entry name" value="WD40_repeat_CS"/>
</dbReference>
<comment type="similarity">
    <text evidence="3">Belongs to the TCAB1 family.</text>
</comment>
<dbReference type="SMART" id="SM00320">
    <property type="entry name" value="WD40"/>
    <property type="match status" value="5"/>
</dbReference>
<accession>A0A182JHP2</accession>
<dbReference type="GO" id="GO:0015030">
    <property type="term" value="C:Cajal body"/>
    <property type="evidence" value="ECO:0007669"/>
    <property type="project" value="TreeGrafter"/>
</dbReference>
<dbReference type="GO" id="GO:0030576">
    <property type="term" value="P:Cajal body organization"/>
    <property type="evidence" value="ECO:0007669"/>
    <property type="project" value="TreeGrafter"/>
</dbReference>
<evidence type="ECO:0000256" key="4">
    <source>
        <dbReference type="ARBA" id="ARBA00041558"/>
    </source>
</evidence>
<dbReference type="STRING" id="41427.A0A182JHP2"/>
<feature type="compositionally biased region" description="Polar residues" evidence="5">
    <location>
        <begin position="420"/>
        <end position="429"/>
    </location>
</feature>
<organism evidence="6">
    <name type="scientific">Anopheles atroparvus</name>
    <name type="common">European mosquito</name>
    <dbReference type="NCBI Taxonomy" id="41427"/>
    <lineage>
        <taxon>Eukaryota</taxon>
        <taxon>Metazoa</taxon>
        <taxon>Ecdysozoa</taxon>
        <taxon>Arthropoda</taxon>
        <taxon>Hexapoda</taxon>
        <taxon>Insecta</taxon>
        <taxon>Pterygota</taxon>
        <taxon>Neoptera</taxon>
        <taxon>Endopterygota</taxon>
        <taxon>Diptera</taxon>
        <taxon>Nematocera</taxon>
        <taxon>Culicoidea</taxon>
        <taxon>Culicidae</taxon>
        <taxon>Anophelinae</taxon>
        <taxon>Anopheles</taxon>
    </lineage>
</organism>
<dbReference type="GO" id="GO:0003723">
    <property type="term" value="F:RNA binding"/>
    <property type="evidence" value="ECO:0007669"/>
    <property type="project" value="TreeGrafter"/>
</dbReference>
<sequence length="453" mass="49856">MTAAGERFDTGKMSEQPVDIEEGEAAATEIACDEAELVEPDNEPMQTEETQAEAAGCYRPSESDFFKDAACIEVARCSWDRAARQNYLQGCRWSPDGTCVLAAVNNDGMHIVELPTDVYGKEEMAEDRPVDILSSAVHVKEGGLVYDYAWYPGMNSGLPETCCWIASRQHEPIQLWDAFTGALRCSYKGYDQYDEVEAALSLAFSPPDGSTIYGGYKKSIKSFDLNVPGREKSTWRTKATASCMAIASTMPDTIVFGSWNRSISVLDVRSGETLPVGNYSPANSHTAGVTWLGFAPDTEEVFVSGARKDPKILLWDVRKLSAPVRTLRRTCATNQRIYLDFSPQGQWLVSGDTRGILHAWNLREDASDGQPKELQFPLHWDCLNGVSFHPNAPIVATASGQYHFATKTSDAEDNDESACPGSTISNATKTEQESKVENSLTLWWVGKGVFSEE</sequence>
<proteinExistence type="inferred from homology"/>
<dbReference type="VEuPathDB" id="VectorBase:AATE018292"/>
<evidence type="ECO:0000256" key="2">
    <source>
        <dbReference type="ARBA" id="ARBA00022737"/>
    </source>
</evidence>
<dbReference type="SUPFAM" id="SSF50978">
    <property type="entry name" value="WD40 repeat-like"/>
    <property type="match status" value="1"/>
</dbReference>
<keyword evidence="2" id="KW-0677">Repeat</keyword>
<evidence type="ECO:0000256" key="3">
    <source>
        <dbReference type="ARBA" id="ARBA00038279"/>
    </source>
</evidence>
<dbReference type="InterPro" id="IPR036322">
    <property type="entry name" value="WD40_repeat_dom_sf"/>
</dbReference>
<dbReference type="AlphaFoldDB" id="A0A182JHP2"/>